<dbReference type="Gene3D" id="1.10.1200.10">
    <property type="entry name" value="ACP-like"/>
    <property type="match status" value="1"/>
</dbReference>
<dbReference type="GO" id="GO:0005737">
    <property type="term" value="C:cytoplasm"/>
    <property type="evidence" value="ECO:0007669"/>
    <property type="project" value="TreeGrafter"/>
</dbReference>
<dbReference type="Pfam" id="PF00668">
    <property type="entry name" value="Condensation"/>
    <property type="match status" value="1"/>
</dbReference>
<evidence type="ECO:0000259" key="5">
    <source>
        <dbReference type="PROSITE" id="PS50075"/>
    </source>
</evidence>
<dbReference type="EMBL" id="PJOS01000030">
    <property type="protein sequence ID" value="PKT71713.1"/>
    <property type="molecule type" value="Genomic_DNA"/>
</dbReference>
<dbReference type="InterPro" id="IPR042099">
    <property type="entry name" value="ANL_N_sf"/>
</dbReference>
<name>A0A2I0SP57_9ACTN</name>
<dbReference type="Gene3D" id="3.40.50.12780">
    <property type="entry name" value="N-terminal domain of ligase-like"/>
    <property type="match status" value="1"/>
</dbReference>
<comment type="caution">
    <text evidence="6">The sequence shown here is derived from an EMBL/GenBank/DDBJ whole genome shotgun (WGS) entry which is preliminary data.</text>
</comment>
<evidence type="ECO:0000256" key="3">
    <source>
        <dbReference type="ARBA" id="ARBA00022553"/>
    </source>
</evidence>
<dbReference type="SUPFAM" id="SSF56801">
    <property type="entry name" value="Acetyl-CoA synthetase-like"/>
    <property type="match status" value="1"/>
</dbReference>
<proteinExistence type="predicted"/>
<dbReference type="Gene3D" id="3.30.300.30">
    <property type="match status" value="1"/>
</dbReference>
<dbReference type="GO" id="GO:0044550">
    <property type="term" value="P:secondary metabolite biosynthetic process"/>
    <property type="evidence" value="ECO:0007669"/>
    <property type="project" value="TreeGrafter"/>
</dbReference>
<dbReference type="InterPro" id="IPR020845">
    <property type="entry name" value="AMP-binding_CS"/>
</dbReference>
<dbReference type="PANTHER" id="PTHR45527:SF1">
    <property type="entry name" value="FATTY ACID SYNTHASE"/>
    <property type="match status" value="1"/>
</dbReference>
<dbReference type="GO" id="GO:0043041">
    <property type="term" value="P:amino acid activation for nonribosomal peptide biosynthetic process"/>
    <property type="evidence" value="ECO:0007669"/>
    <property type="project" value="TreeGrafter"/>
</dbReference>
<evidence type="ECO:0000256" key="2">
    <source>
        <dbReference type="ARBA" id="ARBA00022450"/>
    </source>
</evidence>
<reference evidence="6 7" key="1">
    <citation type="submission" date="2017-12" db="EMBL/GenBank/DDBJ databases">
        <title>Streptomyces populusis sp. nov., a novel endophytic actinobacterium isolated from stems of Populus adenopoda Maxim.</title>
        <authorList>
            <person name="Wang Z."/>
        </authorList>
    </citation>
    <scope>NUCLEOTIDE SEQUENCE [LARGE SCALE GENOMIC DNA]</scope>
    <source>
        <strain evidence="6 7">A249</strain>
    </source>
</reference>
<dbReference type="Proteomes" id="UP000236178">
    <property type="component" value="Unassembled WGS sequence"/>
</dbReference>
<evidence type="ECO:0000256" key="1">
    <source>
        <dbReference type="ARBA" id="ARBA00001957"/>
    </source>
</evidence>
<dbReference type="InterPro" id="IPR036736">
    <property type="entry name" value="ACP-like_sf"/>
</dbReference>
<gene>
    <name evidence="6" type="ORF">CW362_17445</name>
</gene>
<dbReference type="InterPro" id="IPR045851">
    <property type="entry name" value="AMP-bd_C_sf"/>
</dbReference>
<organism evidence="6 7">
    <name type="scientific">Streptomyces populi</name>
    <dbReference type="NCBI Taxonomy" id="2058924"/>
    <lineage>
        <taxon>Bacteria</taxon>
        <taxon>Bacillati</taxon>
        <taxon>Actinomycetota</taxon>
        <taxon>Actinomycetes</taxon>
        <taxon>Kitasatosporales</taxon>
        <taxon>Streptomycetaceae</taxon>
        <taxon>Streptomyces</taxon>
    </lineage>
</organism>
<feature type="region of interest" description="Disordered" evidence="4">
    <location>
        <begin position="614"/>
        <end position="646"/>
    </location>
</feature>
<comment type="cofactor">
    <cofactor evidence="1">
        <name>pantetheine 4'-phosphate</name>
        <dbReference type="ChEBI" id="CHEBI:47942"/>
    </cofactor>
</comment>
<dbReference type="NCBIfam" id="TIGR01733">
    <property type="entry name" value="AA-adenyl-dom"/>
    <property type="match status" value="1"/>
</dbReference>
<dbReference type="InterPro" id="IPR009081">
    <property type="entry name" value="PP-bd_ACP"/>
</dbReference>
<dbReference type="PANTHER" id="PTHR45527">
    <property type="entry name" value="NONRIBOSOMAL PEPTIDE SYNTHETASE"/>
    <property type="match status" value="1"/>
</dbReference>
<keyword evidence="2" id="KW-0596">Phosphopantetheine</keyword>
<dbReference type="Pfam" id="PF13193">
    <property type="entry name" value="AMP-binding_C"/>
    <property type="match status" value="1"/>
</dbReference>
<dbReference type="PROSITE" id="PS00012">
    <property type="entry name" value="PHOSPHOPANTETHEINE"/>
    <property type="match status" value="1"/>
</dbReference>
<feature type="region of interest" description="Disordered" evidence="4">
    <location>
        <begin position="519"/>
        <end position="543"/>
    </location>
</feature>
<dbReference type="PROSITE" id="PS50075">
    <property type="entry name" value="CARRIER"/>
    <property type="match status" value="1"/>
</dbReference>
<dbReference type="GO" id="GO:0031177">
    <property type="term" value="F:phosphopantetheine binding"/>
    <property type="evidence" value="ECO:0007669"/>
    <property type="project" value="InterPro"/>
</dbReference>
<dbReference type="Gene3D" id="3.30.559.30">
    <property type="entry name" value="Nonribosomal peptide synthetase, condensation domain"/>
    <property type="match status" value="1"/>
</dbReference>
<dbReference type="InterPro" id="IPR020806">
    <property type="entry name" value="PKS_PP-bd"/>
</dbReference>
<feature type="compositionally biased region" description="Gly residues" evidence="4">
    <location>
        <begin position="134"/>
        <end position="146"/>
    </location>
</feature>
<feature type="domain" description="Carrier" evidence="5">
    <location>
        <begin position="543"/>
        <end position="618"/>
    </location>
</feature>
<evidence type="ECO:0000313" key="6">
    <source>
        <dbReference type="EMBL" id="PKT71713.1"/>
    </source>
</evidence>
<feature type="region of interest" description="Disordered" evidence="4">
    <location>
        <begin position="126"/>
        <end position="155"/>
    </location>
</feature>
<dbReference type="SUPFAM" id="SSF52777">
    <property type="entry name" value="CoA-dependent acyltransferases"/>
    <property type="match status" value="2"/>
</dbReference>
<keyword evidence="3" id="KW-0597">Phosphoprotein</keyword>
<evidence type="ECO:0000256" key="4">
    <source>
        <dbReference type="SAM" id="MobiDB-lite"/>
    </source>
</evidence>
<accession>A0A2I0SP57</accession>
<dbReference type="InterPro" id="IPR006162">
    <property type="entry name" value="Ppantetheine_attach_site"/>
</dbReference>
<feature type="compositionally biased region" description="Low complexity" evidence="4">
    <location>
        <begin position="626"/>
        <end position="641"/>
    </location>
</feature>
<dbReference type="GO" id="GO:0003824">
    <property type="term" value="F:catalytic activity"/>
    <property type="evidence" value="ECO:0007669"/>
    <property type="project" value="InterPro"/>
</dbReference>
<dbReference type="InterPro" id="IPR025110">
    <property type="entry name" value="AMP-bd_C"/>
</dbReference>
<dbReference type="InterPro" id="IPR010071">
    <property type="entry name" value="AA_adenyl_dom"/>
</dbReference>
<dbReference type="InterPro" id="IPR001242">
    <property type="entry name" value="Condensation_dom"/>
</dbReference>
<dbReference type="GO" id="GO:0008610">
    <property type="term" value="P:lipid biosynthetic process"/>
    <property type="evidence" value="ECO:0007669"/>
    <property type="project" value="UniProtKB-ARBA"/>
</dbReference>
<protein>
    <submittedName>
        <fullName evidence="6">Non-ribosomal peptide synthetase</fullName>
    </submittedName>
</protein>
<dbReference type="PROSITE" id="PS00455">
    <property type="entry name" value="AMP_BINDING"/>
    <property type="match status" value="1"/>
</dbReference>
<dbReference type="InterPro" id="IPR000873">
    <property type="entry name" value="AMP-dep_synth/lig_dom"/>
</dbReference>
<dbReference type="InterPro" id="IPR023213">
    <property type="entry name" value="CAT-like_dom_sf"/>
</dbReference>
<sequence length="1061" mass="112849">MRTEGVVGESPGEGLHDVFAAQARARPRRTALITRNTRVSYGELDARAEELADGLAAAGVGRGHVVPILLSRSVDLVATLLAVLKLGAAYALLDPDWPPTRLDAVVEQLRPPLVVGGPGAAEGLSAPLWTPAVGGTGGRTTDGGTDGDGEERPARRPVVAVRGRDACCVFFTSGTTGRPKGVITPHRATARLFGPDTFARFDRDTVVPLAAALPWDAFSLELWAALYNGGTGVLIDEPFLTAEALRTMVTDHGVNTVWLTSSLFNLMVDEDLTALSGLSQVIIGGERLSVRHVGRFLDRFPDTALINGYGPVESTVFTTTHRITAADCARPDGIPLGRPVPGTSVLILRDGSPRAAGEPGEICVAGDGLALGYLGEPALTAEKFISVDIGGERVRLYRTGDLGTRDENGTVEFRGRIDRQVKIRGNRVEPAEVERQIEHLVPYVADCRVVPRWNEPAGAFELVAFCVPGTAGNGPPDVPAVLALHLPAYQRPAHIAFVDSFPLTDRGKLDDRALLASVPGPRAEDHHVPAGGHQGPAEDRRGPVGDPLVRLVAEAFAEVLGRAAVPAHTSFFDLGGSSLQAARVCTRVRGRTGRPVPLSSLYEHASAERLGSWLRSARGTDGTDGTDGTARGTDGTARGADVVPQPSDGIPLTAMELVFLTRHLTAPQDRSGYCLMVWHLDGPLDQDRLEGAVAAVHERHQVLRTAFRADPRPHAEVTDICAPPLELLDARPTTDEAVAALRQLFDEPLEPQDADLWRAALVPVTETRGRLFGLLVHHIAFDGRSESVLARDLSDAYAGREPRPAPPTLAERARLTTAATALTDRAGRAERAREELLDVPPIRWPERPGPGETGVGHLDVSVPADLTAGLDTTGTALGASRFVVLLSAWADILAEVCGQRDFAVGVPVAERTVPELEETVGCLIGMMPVRLRGDAVDGGESGVRETGAVVHRAFTRSDVPFTDLTQSAGTASGRPPVFQCLFALQDNPPPRLDLPGVTAAHLRQPYAALPVELHLEVWPDENGALDVVLSFRRAAVTETTALNLLKGYHDRLALIAAGAAT</sequence>
<dbReference type="Pfam" id="PF00501">
    <property type="entry name" value="AMP-binding"/>
    <property type="match status" value="1"/>
</dbReference>
<dbReference type="SMART" id="SM00823">
    <property type="entry name" value="PKS_PP"/>
    <property type="match status" value="1"/>
</dbReference>
<evidence type="ECO:0000313" key="7">
    <source>
        <dbReference type="Proteomes" id="UP000236178"/>
    </source>
</evidence>
<dbReference type="SUPFAM" id="SSF47336">
    <property type="entry name" value="ACP-like"/>
    <property type="match status" value="1"/>
</dbReference>
<dbReference type="RefSeq" id="WP_103550408.1">
    <property type="nucleotide sequence ID" value="NZ_KZ626869.1"/>
</dbReference>
<dbReference type="OrthoDB" id="2472181at2"/>
<dbReference type="Gene3D" id="3.30.559.10">
    <property type="entry name" value="Chloramphenicol acetyltransferase-like domain"/>
    <property type="match status" value="1"/>
</dbReference>
<dbReference type="AlphaFoldDB" id="A0A2I0SP57"/>
<dbReference type="Pfam" id="PF00550">
    <property type="entry name" value="PP-binding"/>
    <property type="match status" value="1"/>
</dbReference>
<dbReference type="GO" id="GO:0017000">
    <property type="term" value="P:antibiotic biosynthetic process"/>
    <property type="evidence" value="ECO:0007669"/>
    <property type="project" value="UniProtKB-ARBA"/>
</dbReference>
<keyword evidence="7" id="KW-1185">Reference proteome</keyword>